<gene>
    <name evidence="6" type="ORF">GSONMT00047037001</name>
</gene>
<dbReference type="GO" id="GO:0005694">
    <property type="term" value="C:chromosome"/>
    <property type="evidence" value="ECO:0007669"/>
    <property type="project" value="TreeGrafter"/>
</dbReference>
<dbReference type="PANTHER" id="PTHR11139:SF69">
    <property type="entry name" value="SERINE_THREONINE-PROTEIN KINASE ATR"/>
    <property type="match status" value="1"/>
</dbReference>
<dbReference type="InterPro" id="IPR050517">
    <property type="entry name" value="DDR_Repair_Kinase"/>
</dbReference>
<dbReference type="PROSITE" id="PS50290">
    <property type="entry name" value="PI3_4_KINASE_3"/>
    <property type="match status" value="1"/>
</dbReference>
<evidence type="ECO:0000256" key="2">
    <source>
        <dbReference type="ARBA" id="ARBA00022527"/>
    </source>
</evidence>
<feature type="domain" description="PI3K/PI4K catalytic" evidence="5">
    <location>
        <begin position="85"/>
        <end position="144"/>
    </location>
</feature>
<comment type="subcellular location">
    <subcellularLocation>
        <location evidence="1">Nucleus</location>
    </subcellularLocation>
</comment>
<dbReference type="InterPro" id="IPR000403">
    <property type="entry name" value="PI3/4_kinase_cat_dom"/>
</dbReference>
<reference evidence="6" key="1">
    <citation type="journal article" date="2014" name="Nat. Commun.">
        <title>The rainbow trout genome provides novel insights into evolution after whole-genome duplication in vertebrates.</title>
        <authorList>
            <person name="Berthelot C."/>
            <person name="Brunet F."/>
            <person name="Chalopin D."/>
            <person name="Juanchich A."/>
            <person name="Bernard M."/>
            <person name="Noel B."/>
            <person name="Bento P."/>
            <person name="Da Silva C."/>
            <person name="Labadie K."/>
            <person name="Alberti A."/>
            <person name="Aury J.M."/>
            <person name="Louis A."/>
            <person name="Dehais P."/>
            <person name="Bardou P."/>
            <person name="Montfort J."/>
            <person name="Klopp C."/>
            <person name="Cabau C."/>
            <person name="Gaspin C."/>
            <person name="Thorgaard G.H."/>
            <person name="Boussaha M."/>
            <person name="Quillet E."/>
            <person name="Guyomard R."/>
            <person name="Galiana D."/>
            <person name="Bobe J."/>
            <person name="Volff J.N."/>
            <person name="Genet C."/>
            <person name="Wincker P."/>
            <person name="Jaillon O."/>
            <person name="Roest Crollius H."/>
            <person name="Guiguen Y."/>
        </authorList>
    </citation>
    <scope>NUCLEOTIDE SEQUENCE [LARGE SCALE GENOMIC DNA]</scope>
</reference>
<dbReference type="GO" id="GO:0006281">
    <property type="term" value="P:DNA repair"/>
    <property type="evidence" value="ECO:0007669"/>
    <property type="project" value="TreeGrafter"/>
</dbReference>
<keyword evidence="2" id="KW-0808">Transferase</keyword>
<dbReference type="PANTHER" id="PTHR11139">
    <property type="entry name" value="ATAXIA TELANGIECTASIA MUTATED ATM -RELATED"/>
    <property type="match status" value="1"/>
</dbReference>
<keyword evidence="3" id="KW-0227">DNA damage</keyword>
<accession>A0A060YR45</accession>
<dbReference type="SUPFAM" id="SSF56112">
    <property type="entry name" value="Protein kinase-like (PK-like)"/>
    <property type="match status" value="1"/>
</dbReference>
<dbReference type="Proteomes" id="UP000193380">
    <property type="component" value="Unassembled WGS sequence"/>
</dbReference>
<keyword evidence="2" id="KW-0723">Serine/threonine-protein kinase</keyword>
<sequence>MGSISLSLYSRWMYSQYGSISLSLYSKWMYSQYGVHFKQLKRLPSFSQILIPLQSVLIPTLPSTGPANTLHHNAFPGHWACLHGFDDTVEILASLQEPKKIGLKGSDGRSYTVMCKPKDDLRKDCRLRVQLPHQQAAISWGMSL</sequence>
<dbReference type="Gene3D" id="3.30.1010.10">
    <property type="entry name" value="Phosphatidylinositol 3-kinase Catalytic Subunit, Chain A, domain 4"/>
    <property type="match status" value="1"/>
</dbReference>
<organism evidence="6 7">
    <name type="scientific">Oncorhynchus mykiss</name>
    <name type="common">Rainbow trout</name>
    <name type="synonym">Salmo gairdneri</name>
    <dbReference type="NCBI Taxonomy" id="8022"/>
    <lineage>
        <taxon>Eukaryota</taxon>
        <taxon>Metazoa</taxon>
        <taxon>Chordata</taxon>
        <taxon>Craniata</taxon>
        <taxon>Vertebrata</taxon>
        <taxon>Euteleostomi</taxon>
        <taxon>Actinopterygii</taxon>
        <taxon>Neopterygii</taxon>
        <taxon>Teleostei</taxon>
        <taxon>Protacanthopterygii</taxon>
        <taxon>Salmoniformes</taxon>
        <taxon>Salmonidae</taxon>
        <taxon>Salmoninae</taxon>
        <taxon>Oncorhynchus</taxon>
    </lineage>
</organism>
<dbReference type="AlphaFoldDB" id="A0A060YR45"/>
<evidence type="ECO:0000256" key="3">
    <source>
        <dbReference type="ARBA" id="ARBA00022763"/>
    </source>
</evidence>
<dbReference type="EMBL" id="FR912005">
    <property type="protein sequence ID" value="CDQ91610.1"/>
    <property type="molecule type" value="Genomic_DNA"/>
</dbReference>
<dbReference type="PaxDb" id="8022-A0A060YR45"/>
<dbReference type="InterPro" id="IPR011009">
    <property type="entry name" value="Kinase-like_dom_sf"/>
</dbReference>
<evidence type="ECO:0000256" key="4">
    <source>
        <dbReference type="ARBA" id="ARBA00023242"/>
    </source>
</evidence>
<protein>
    <recommendedName>
        <fullName evidence="5">PI3K/PI4K catalytic domain-containing protein</fullName>
    </recommendedName>
</protein>
<evidence type="ECO:0000259" key="5">
    <source>
        <dbReference type="PROSITE" id="PS50290"/>
    </source>
</evidence>
<reference evidence="6" key="2">
    <citation type="submission" date="2014-03" db="EMBL/GenBank/DDBJ databases">
        <authorList>
            <person name="Genoscope - CEA"/>
        </authorList>
    </citation>
    <scope>NUCLEOTIDE SEQUENCE</scope>
</reference>
<dbReference type="STRING" id="8022.A0A060YR45"/>
<evidence type="ECO:0000313" key="6">
    <source>
        <dbReference type="EMBL" id="CDQ91610.1"/>
    </source>
</evidence>
<dbReference type="GO" id="GO:0005634">
    <property type="term" value="C:nucleus"/>
    <property type="evidence" value="ECO:0007669"/>
    <property type="project" value="UniProtKB-SubCell"/>
</dbReference>
<dbReference type="GO" id="GO:0004674">
    <property type="term" value="F:protein serine/threonine kinase activity"/>
    <property type="evidence" value="ECO:0007669"/>
    <property type="project" value="UniProtKB-KW"/>
</dbReference>
<dbReference type="GO" id="GO:0000077">
    <property type="term" value="P:DNA damage checkpoint signaling"/>
    <property type="evidence" value="ECO:0007669"/>
    <property type="project" value="TreeGrafter"/>
</dbReference>
<proteinExistence type="predicted"/>
<evidence type="ECO:0000256" key="1">
    <source>
        <dbReference type="ARBA" id="ARBA00004123"/>
    </source>
</evidence>
<name>A0A060YR45_ONCMY</name>
<evidence type="ECO:0000313" key="7">
    <source>
        <dbReference type="Proteomes" id="UP000193380"/>
    </source>
</evidence>
<keyword evidence="2" id="KW-0418">Kinase</keyword>
<dbReference type="GO" id="GO:0000723">
    <property type="term" value="P:telomere maintenance"/>
    <property type="evidence" value="ECO:0007669"/>
    <property type="project" value="TreeGrafter"/>
</dbReference>
<keyword evidence="4" id="KW-0539">Nucleus</keyword>